<dbReference type="GO" id="GO:1902936">
    <property type="term" value="F:phosphatidylinositol bisphosphate binding"/>
    <property type="evidence" value="ECO:0007669"/>
    <property type="project" value="TreeGrafter"/>
</dbReference>
<dbReference type="CDD" id="cd00170">
    <property type="entry name" value="SEC14"/>
    <property type="match status" value="1"/>
</dbReference>
<keyword evidence="3" id="KW-1185">Reference proteome</keyword>
<dbReference type="OrthoDB" id="6682367at2759"/>
<accession>A0A9N9XEJ3</accession>
<feature type="non-terminal residue" evidence="2">
    <location>
        <position position="1"/>
    </location>
</feature>
<evidence type="ECO:0000259" key="1">
    <source>
        <dbReference type="PROSITE" id="PS50191"/>
    </source>
</evidence>
<reference evidence="2" key="1">
    <citation type="submission" date="2022-01" db="EMBL/GenBank/DDBJ databases">
        <authorList>
            <person name="King R."/>
        </authorList>
    </citation>
    <scope>NUCLEOTIDE SEQUENCE</scope>
</reference>
<name>A0A9N9XEJ3_DIABA</name>
<protein>
    <recommendedName>
        <fullName evidence="1">CRAL-TRIO domain-containing protein</fullName>
    </recommendedName>
</protein>
<dbReference type="Proteomes" id="UP001153709">
    <property type="component" value="Chromosome 4"/>
</dbReference>
<dbReference type="PRINTS" id="PR00180">
    <property type="entry name" value="CRETINALDHBP"/>
</dbReference>
<gene>
    <name evidence="2" type="ORF">DIABBA_LOCUS6366</name>
</gene>
<dbReference type="InterPro" id="IPR036865">
    <property type="entry name" value="CRAL-TRIO_dom_sf"/>
</dbReference>
<dbReference type="SUPFAM" id="SSF52087">
    <property type="entry name" value="CRAL/TRIO domain"/>
    <property type="match status" value="1"/>
</dbReference>
<feature type="domain" description="CRAL-TRIO" evidence="1">
    <location>
        <begin position="1"/>
        <end position="152"/>
    </location>
</feature>
<dbReference type="GO" id="GO:0016020">
    <property type="term" value="C:membrane"/>
    <property type="evidence" value="ECO:0007669"/>
    <property type="project" value="TreeGrafter"/>
</dbReference>
<dbReference type="PANTHER" id="PTHR10174">
    <property type="entry name" value="ALPHA-TOCOPHEROL TRANSFER PROTEIN-RELATED"/>
    <property type="match status" value="1"/>
</dbReference>
<organism evidence="2 3">
    <name type="scientific">Diabrotica balteata</name>
    <name type="common">Banded cucumber beetle</name>
    <dbReference type="NCBI Taxonomy" id="107213"/>
    <lineage>
        <taxon>Eukaryota</taxon>
        <taxon>Metazoa</taxon>
        <taxon>Ecdysozoa</taxon>
        <taxon>Arthropoda</taxon>
        <taxon>Hexapoda</taxon>
        <taxon>Insecta</taxon>
        <taxon>Pterygota</taxon>
        <taxon>Neoptera</taxon>
        <taxon>Endopterygota</taxon>
        <taxon>Coleoptera</taxon>
        <taxon>Polyphaga</taxon>
        <taxon>Cucujiformia</taxon>
        <taxon>Chrysomeloidea</taxon>
        <taxon>Chrysomelidae</taxon>
        <taxon>Galerucinae</taxon>
        <taxon>Diabroticina</taxon>
        <taxon>Diabroticites</taxon>
        <taxon>Diabrotica</taxon>
    </lineage>
</organism>
<dbReference type="Gene3D" id="1.20.5.1200">
    <property type="entry name" value="Alpha-tocopherol transfer"/>
    <property type="match status" value="1"/>
</dbReference>
<dbReference type="AlphaFoldDB" id="A0A9N9XEJ3"/>
<sequence>TALCIPELTPSKHRITIFRYENVDSAKSDIKRIFAHVLRNVYEVRMHEDLAMGEIYVIDCENLKLDIVLKITPVILKQCAFVFENVHSFRLKAIHYINPPGYFHNTITLLKSMLSKKLSERVYSHKTINDLTKYIPLDLLPSDYGGKQKSCSELAELWKQKMFEYKDRFDQLESMKVNEELRPEKLQNDELLGYHGNFKKIETD</sequence>
<dbReference type="SMART" id="SM00516">
    <property type="entry name" value="SEC14"/>
    <property type="match status" value="1"/>
</dbReference>
<dbReference type="Pfam" id="PF00650">
    <property type="entry name" value="CRAL_TRIO"/>
    <property type="match status" value="1"/>
</dbReference>
<dbReference type="InterPro" id="IPR001251">
    <property type="entry name" value="CRAL-TRIO_dom"/>
</dbReference>
<evidence type="ECO:0000313" key="3">
    <source>
        <dbReference type="Proteomes" id="UP001153709"/>
    </source>
</evidence>
<evidence type="ECO:0000313" key="2">
    <source>
        <dbReference type="EMBL" id="CAG9832925.1"/>
    </source>
</evidence>
<proteinExistence type="predicted"/>
<dbReference type="PROSITE" id="PS50191">
    <property type="entry name" value="CRAL_TRIO"/>
    <property type="match status" value="1"/>
</dbReference>
<dbReference type="PANTHER" id="PTHR10174:SF222">
    <property type="entry name" value="GH10083P-RELATED"/>
    <property type="match status" value="1"/>
</dbReference>
<dbReference type="Gene3D" id="3.40.525.10">
    <property type="entry name" value="CRAL-TRIO lipid binding domain"/>
    <property type="match status" value="1"/>
</dbReference>
<dbReference type="EMBL" id="OU898279">
    <property type="protein sequence ID" value="CAG9832925.1"/>
    <property type="molecule type" value="Genomic_DNA"/>
</dbReference>